<evidence type="ECO:0000256" key="4">
    <source>
        <dbReference type="ARBA" id="ARBA00022741"/>
    </source>
</evidence>
<dbReference type="PANTHER" id="PTHR19136">
    <property type="entry name" value="MOLYBDENUM COFACTOR GUANYLYLTRANSFERASE"/>
    <property type="match status" value="1"/>
</dbReference>
<keyword evidence="2" id="KW-0808">Transferase</keyword>
<evidence type="ECO:0000256" key="7">
    <source>
        <dbReference type="ARBA" id="ARBA00023150"/>
    </source>
</evidence>
<keyword evidence="1" id="KW-0963">Cytoplasm</keyword>
<evidence type="ECO:0000313" key="9">
    <source>
        <dbReference type="EMBL" id="UZP74436.1"/>
    </source>
</evidence>
<dbReference type="Gene3D" id="3.90.550.10">
    <property type="entry name" value="Spore Coat Polysaccharide Biosynthesis Protein SpsA, Chain A"/>
    <property type="match status" value="1"/>
</dbReference>
<feature type="domain" description="MobA-like NTP transferase" evidence="8">
    <location>
        <begin position="11"/>
        <end position="166"/>
    </location>
</feature>
<dbReference type="SUPFAM" id="SSF53448">
    <property type="entry name" value="Nucleotide-diphospho-sugar transferases"/>
    <property type="match status" value="1"/>
</dbReference>
<dbReference type="EMBL" id="CP036501">
    <property type="protein sequence ID" value="UZP74436.1"/>
    <property type="molecule type" value="Genomic_DNA"/>
</dbReference>
<gene>
    <name evidence="9" type="ORF">E0F26_06650</name>
</gene>
<keyword evidence="10" id="KW-1185">Reference proteome</keyword>
<evidence type="ECO:0000256" key="1">
    <source>
        <dbReference type="ARBA" id="ARBA00022490"/>
    </source>
</evidence>
<reference evidence="9 10" key="1">
    <citation type="submission" date="2019-02" db="EMBL/GenBank/DDBJ databases">
        <title>Halieaceae_genomes.</title>
        <authorList>
            <person name="Li S.-H."/>
        </authorList>
    </citation>
    <scope>NUCLEOTIDE SEQUENCE [LARGE SCALE GENOMIC DNA]</scope>
    <source>
        <strain evidence="9 10">JH123</strain>
    </source>
</reference>
<proteinExistence type="predicted"/>
<keyword evidence="6" id="KW-0342">GTP-binding</keyword>
<keyword evidence="9" id="KW-0548">Nucleotidyltransferase</keyword>
<name>A0ABY6Q6D6_9GAMM</name>
<dbReference type="Pfam" id="PF12804">
    <property type="entry name" value="NTP_transf_3"/>
    <property type="match status" value="1"/>
</dbReference>
<dbReference type="RefSeq" id="WP_279240881.1">
    <property type="nucleotide sequence ID" value="NZ_CP036501.1"/>
</dbReference>
<evidence type="ECO:0000256" key="5">
    <source>
        <dbReference type="ARBA" id="ARBA00022842"/>
    </source>
</evidence>
<evidence type="ECO:0000256" key="3">
    <source>
        <dbReference type="ARBA" id="ARBA00022723"/>
    </source>
</evidence>
<dbReference type="Proteomes" id="UP001317963">
    <property type="component" value="Chromosome"/>
</dbReference>
<dbReference type="InterPro" id="IPR025877">
    <property type="entry name" value="MobA-like_NTP_Trfase"/>
</dbReference>
<dbReference type="CDD" id="cd02503">
    <property type="entry name" value="MobA"/>
    <property type="match status" value="1"/>
</dbReference>
<evidence type="ECO:0000256" key="2">
    <source>
        <dbReference type="ARBA" id="ARBA00022679"/>
    </source>
</evidence>
<evidence type="ECO:0000259" key="8">
    <source>
        <dbReference type="Pfam" id="PF12804"/>
    </source>
</evidence>
<evidence type="ECO:0000313" key="10">
    <source>
        <dbReference type="Proteomes" id="UP001317963"/>
    </source>
</evidence>
<dbReference type="PANTHER" id="PTHR19136:SF81">
    <property type="entry name" value="MOLYBDENUM COFACTOR GUANYLYLTRANSFERASE"/>
    <property type="match status" value="1"/>
</dbReference>
<keyword evidence="7" id="KW-0501">Molybdenum cofactor biosynthesis</keyword>
<accession>A0ABY6Q6D6</accession>
<dbReference type="GO" id="GO:0016779">
    <property type="term" value="F:nucleotidyltransferase activity"/>
    <property type="evidence" value="ECO:0007669"/>
    <property type="project" value="UniProtKB-KW"/>
</dbReference>
<protein>
    <submittedName>
        <fullName evidence="9">Molybdenum cofactor guanylyltransferase</fullName>
    </submittedName>
</protein>
<keyword evidence="4" id="KW-0547">Nucleotide-binding</keyword>
<dbReference type="InterPro" id="IPR029044">
    <property type="entry name" value="Nucleotide-diphossugar_trans"/>
</dbReference>
<keyword evidence="3" id="KW-0479">Metal-binding</keyword>
<dbReference type="InterPro" id="IPR013482">
    <property type="entry name" value="Molybde_CF_guanTrfase"/>
</dbReference>
<sequence>MSDLRSVIAVAILAGGNSRRMGEDKAALVEAHQSLISHQVLDLRRVLPALPVFVCAGSRRYPELLPHGIHYVSDKVDDAGPLAGIAEALKAAKALNGGDGYVLVMPTDSLIPPSQIHRLLVDTATESADVVLLKGRRLHPLHGLFSTQLAPSMERYLIAGGRAVMGFLDNERWQTALAPDDWEPCLNFNTPEEYTHARSALAETTVV</sequence>
<keyword evidence="5" id="KW-0460">Magnesium</keyword>
<evidence type="ECO:0000256" key="6">
    <source>
        <dbReference type="ARBA" id="ARBA00023134"/>
    </source>
</evidence>
<organism evidence="9 10">
    <name type="scientific">Candidatus Paraluminiphilus aquimaris</name>
    <dbReference type="NCBI Taxonomy" id="2518994"/>
    <lineage>
        <taxon>Bacteria</taxon>
        <taxon>Pseudomonadati</taxon>
        <taxon>Pseudomonadota</taxon>
        <taxon>Gammaproteobacteria</taxon>
        <taxon>Cellvibrionales</taxon>
        <taxon>Halieaceae</taxon>
        <taxon>Candidatus Paraluminiphilus</taxon>
    </lineage>
</organism>